<accession>A0A7W7R200</accession>
<reference evidence="2 3" key="1">
    <citation type="submission" date="2020-08" db="EMBL/GenBank/DDBJ databases">
        <title>Sequencing the genomes of 1000 actinobacteria strains.</title>
        <authorList>
            <person name="Klenk H.-P."/>
        </authorList>
    </citation>
    <scope>NUCLEOTIDE SEQUENCE [LARGE SCALE GENOMIC DNA]</scope>
    <source>
        <strain evidence="2 3">DSM 41654</strain>
    </source>
</reference>
<evidence type="ECO:0000313" key="2">
    <source>
        <dbReference type="EMBL" id="MBB4923810.1"/>
    </source>
</evidence>
<dbReference type="Proteomes" id="UP000540506">
    <property type="component" value="Unassembled WGS sequence"/>
</dbReference>
<sequence>MYVTRLGISGIRGFTPAREVRQLELPQAGWTVLAGRNGSGKTTLLRALALALGGPSVARSLVSDFSGWITAGERTGWVQAFVRPDWSVDRLAGSGKAPKYDLKLGLRWTLPRPPAGGGPMSGGPRPELEVFGSPSPERGPWAENPRGWFFAGYGPFRRLLGGAGESQRLMLSAGPVGRLATLFHEEASLAEGVSWLIDQHVRRLEGRPGAQQALDVVSGLLSDGLLPDGFAVSRVDSEGLWVRRSNGAPDTTEAGGPDFPLRELSDGYRTVAALVLDLVRQFQNCYGSLPQDGTGAITLPGVVLIDEIDAHLHVSWQQRIGPWLKAHFPRVQFIVSTHSPYICQAADPGGLIRIAGLDEQAPPQPVSEELYRRIVYGSGDDAVLSELFGLESPYSARAEDARRRIGDLEGKVLAGDSTDEELAEYQELTERLMSSLSARVDEVAARLGRPR</sequence>
<dbReference type="GO" id="GO:0005524">
    <property type="term" value="F:ATP binding"/>
    <property type="evidence" value="ECO:0007669"/>
    <property type="project" value="InterPro"/>
</dbReference>
<organism evidence="2 3">
    <name type="scientific">Kitasatospora kifunensis</name>
    <name type="common">Streptomyces kifunensis</name>
    <dbReference type="NCBI Taxonomy" id="58351"/>
    <lineage>
        <taxon>Bacteria</taxon>
        <taxon>Bacillati</taxon>
        <taxon>Actinomycetota</taxon>
        <taxon>Actinomycetes</taxon>
        <taxon>Kitasatosporales</taxon>
        <taxon>Streptomycetaceae</taxon>
        <taxon>Kitasatospora</taxon>
    </lineage>
</organism>
<feature type="domain" description="AAA+ ATPase" evidence="1">
    <location>
        <begin position="27"/>
        <end position="365"/>
    </location>
</feature>
<dbReference type="EMBL" id="JACHJV010000001">
    <property type="protein sequence ID" value="MBB4923810.1"/>
    <property type="molecule type" value="Genomic_DNA"/>
</dbReference>
<dbReference type="GO" id="GO:0016887">
    <property type="term" value="F:ATP hydrolysis activity"/>
    <property type="evidence" value="ECO:0007669"/>
    <property type="project" value="InterPro"/>
</dbReference>
<dbReference type="InterPro" id="IPR038729">
    <property type="entry name" value="Rad50/SbcC_AAA"/>
</dbReference>
<proteinExistence type="predicted"/>
<dbReference type="PANTHER" id="PTHR43581:SF2">
    <property type="entry name" value="EXCINUCLEASE ATPASE SUBUNIT"/>
    <property type="match status" value="1"/>
</dbReference>
<dbReference type="InterPro" id="IPR027417">
    <property type="entry name" value="P-loop_NTPase"/>
</dbReference>
<dbReference type="InterPro" id="IPR003959">
    <property type="entry name" value="ATPase_AAA_core"/>
</dbReference>
<dbReference type="InterPro" id="IPR051396">
    <property type="entry name" value="Bact_Antivir_Def_Nuclease"/>
</dbReference>
<evidence type="ECO:0000259" key="1">
    <source>
        <dbReference type="SMART" id="SM00382"/>
    </source>
</evidence>
<dbReference type="SUPFAM" id="SSF52540">
    <property type="entry name" value="P-loop containing nucleoside triphosphate hydrolases"/>
    <property type="match status" value="1"/>
</dbReference>
<dbReference type="Gene3D" id="3.40.50.300">
    <property type="entry name" value="P-loop containing nucleotide triphosphate hydrolases"/>
    <property type="match status" value="2"/>
</dbReference>
<dbReference type="AlphaFoldDB" id="A0A7W7R200"/>
<dbReference type="Pfam" id="PF13304">
    <property type="entry name" value="AAA_21"/>
    <property type="match status" value="1"/>
</dbReference>
<dbReference type="GO" id="GO:0006302">
    <property type="term" value="P:double-strand break repair"/>
    <property type="evidence" value="ECO:0007669"/>
    <property type="project" value="InterPro"/>
</dbReference>
<dbReference type="InterPro" id="IPR003593">
    <property type="entry name" value="AAA+_ATPase"/>
</dbReference>
<dbReference type="Pfam" id="PF13476">
    <property type="entry name" value="AAA_23"/>
    <property type="match status" value="1"/>
</dbReference>
<protein>
    <recommendedName>
        <fullName evidence="1">AAA+ ATPase domain-containing protein</fullName>
    </recommendedName>
</protein>
<gene>
    <name evidence="2" type="ORF">FHR34_002803</name>
</gene>
<name>A0A7W7R200_KITKI</name>
<comment type="caution">
    <text evidence="2">The sequence shown here is derived from an EMBL/GenBank/DDBJ whole genome shotgun (WGS) entry which is preliminary data.</text>
</comment>
<dbReference type="RefSeq" id="WP_184935852.1">
    <property type="nucleotide sequence ID" value="NZ_JACHJV010000001.1"/>
</dbReference>
<keyword evidence="3" id="KW-1185">Reference proteome</keyword>
<dbReference type="SMART" id="SM00382">
    <property type="entry name" value="AAA"/>
    <property type="match status" value="1"/>
</dbReference>
<evidence type="ECO:0000313" key="3">
    <source>
        <dbReference type="Proteomes" id="UP000540506"/>
    </source>
</evidence>
<dbReference type="PANTHER" id="PTHR43581">
    <property type="entry name" value="ATP/GTP PHOSPHATASE"/>
    <property type="match status" value="1"/>
</dbReference>